<feature type="non-terminal residue" evidence="1">
    <location>
        <position position="1"/>
    </location>
</feature>
<organism evidence="1">
    <name type="scientific">marine sediment metagenome</name>
    <dbReference type="NCBI Taxonomy" id="412755"/>
    <lineage>
        <taxon>unclassified sequences</taxon>
        <taxon>metagenomes</taxon>
        <taxon>ecological metagenomes</taxon>
    </lineage>
</organism>
<dbReference type="EMBL" id="BARS01028060">
    <property type="protein sequence ID" value="GAG04070.1"/>
    <property type="molecule type" value="Genomic_DNA"/>
</dbReference>
<name>X0UEQ5_9ZZZZ</name>
<gene>
    <name evidence="1" type="ORF">S01H1_44017</name>
</gene>
<accession>X0UEQ5</accession>
<dbReference type="AlphaFoldDB" id="X0UEQ5"/>
<reference evidence="1" key="1">
    <citation type="journal article" date="2014" name="Front. Microbiol.">
        <title>High frequency of phylogenetically diverse reductive dehalogenase-homologous genes in deep subseafloor sedimentary metagenomes.</title>
        <authorList>
            <person name="Kawai M."/>
            <person name="Futagami T."/>
            <person name="Toyoda A."/>
            <person name="Takaki Y."/>
            <person name="Nishi S."/>
            <person name="Hori S."/>
            <person name="Arai W."/>
            <person name="Tsubouchi T."/>
            <person name="Morono Y."/>
            <person name="Uchiyama I."/>
            <person name="Ito T."/>
            <person name="Fujiyama A."/>
            <person name="Inagaki F."/>
            <person name="Takami H."/>
        </authorList>
    </citation>
    <scope>NUCLEOTIDE SEQUENCE</scope>
    <source>
        <strain evidence="1">Expedition CK06-06</strain>
    </source>
</reference>
<evidence type="ECO:0000313" key="1">
    <source>
        <dbReference type="EMBL" id="GAG04070.1"/>
    </source>
</evidence>
<protein>
    <submittedName>
        <fullName evidence="1">Uncharacterized protein</fullName>
    </submittedName>
</protein>
<comment type="caution">
    <text evidence="1">The sequence shown here is derived from an EMBL/GenBank/DDBJ whole genome shotgun (WGS) entry which is preliminary data.</text>
</comment>
<sequence>PAHHDLYRAIWRLNRELHALTGPIFSTIRLPVYVDGDEKKNLKERDFHLLTTVYRDNVYILAACVAEQSPGHPQRQTRVELRLDRLSERYLSRLGDSAEVLLEMAEVQVGPLPTYVKQARGTWRQVAINHREQVLEDVFGPYAVHVYRIPLSPLSVPAE</sequence>
<proteinExistence type="predicted"/>